<dbReference type="EMBL" id="JAUYVO010000002">
    <property type="protein sequence ID" value="MDP2521715.1"/>
    <property type="molecule type" value="Genomic_DNA"/>
</dbReference>
<dbReference type="Proteomes" id="UP001169862">
    <property type="component" value="Unassembled WGS sequence"/>
</dbReference>
<evidence type="ECO:0000313" key="2">
    <source>
        <dbReference type="EMBL" id="MDO6452648.1"/>
    </source>
</evidence>
<evidence type="ECO:0000313" key="5">
    <source>
        <dbReference type="Proteomes" id="UP001177341"/>
    </source>
</evidence>
<evidence type="ECO:0000259" key="1">
    <source>
        <dbReference type="Pfam" id="PF04287"/>
    </source>
</evidence>
<gene>
    <name evidence="2" type="ORF">Q4490_03635</name>
    <name evidence="3" type="ORF">Q8W30_03940</name>
</gene>
<sequence>MSKEQTLLFILDAIESEMQTLSLWQTVEPSAEALASTEPFAVDSLSFAEWVQWIMIPLFRKMVRLGHPLPTNSDILPMAEEALKLVPQNTQRLTALIGDIDNCLRVPH</sequence>
<dbReference type="SUPFAM" id="SSF158452">
    <property type="entry name" value="YqcC-like"/>
    <property type="match status" value="1"/>
</dbReference>
<reference evidence="2" key="1">
    <citation type="submission" date="2023-07" db="EMBL/GenBank/DDBJ databases">
        <title>Genome content predicts the carbon catabolic preferences of heterotrophic bacteria.</title>
        <authorList>
            <person name="Gralka M."/>
        </authorList>
    </citation>
    <scope>NUCLEOTIDE SEQUENCE</scope>
    <source>
        <strain evidence="3">5G01</strain>
        <strain evidence="2">I2M16</strain>
    </source>
</reference>
<dbReference type="EMBL" id="JAUOPG010000002">
    <property type="protein sequence ID" value="MDO6452648.1"/>
    <property type="molecule type" value="Genomic_DNA"/>
</dbReference>
<name>A0AAW7XI37_9GAMM</name>
<dbReference type="Gene3D" id="1.20.1440.40">
    <property type="entry name" value="YqcC-like"/>
    <property type="match status" value="1"/>
</dbReference>
<dbReference type="AlphaFoldDB" id="A0AAW7XI37"/>
<proteinExistence type="predicted"/>
<feature type="domain" description="YqcC-like" evidence="1">
    <location>
        <begin position="10"/>
        <end position="102"/>
    </location>
</feature>
<dbReference type="InterPro" id="IPR036814">
    <property type="entry name" value="YqcC-like_sf"/>
</dbReference>
<evidence type="ECO:0000313" key="3">
    <source>
        <dbReference type="EMBL" id="MDP2521715.1"/>
    </source>
</evidence>
<keyword evidence="5" id="KW-1185">Reference proteome</keyword>
<accession>A0AAW7XI37</accession>
<dbReference type="GO" id="GO:0044010">
    <property type="term" value="P:single-species biofilm formation"/>
    <property type="evidence" value="ECO:0007669"/>
    <property type="project" value="TreeGrafter"/>
</dbReference>
<protein>
    <submittedName>
        <fullName evidence="2">YqcC family protein</fullName>
    </submittedName>
</protein>
<dbReference type="PANTHER" id="PTHR39586:SF1">
    <property type="entry name" value="CYTOPLASMIC PROTEIN"/>
    <property type="match status" value="1"/>
</dbReference>
<evidence type="ECO:0000313" key="4">
    <source>
        <dbReference type="Proteomes" id="UP001169862"/>
    </source>
</evidence>
<dbReference type="InterPro" id="IPR007384">
    <property type="entry name" value="UCP006257"/>
</dbReference>
<dbReference type="Pfam" id="PF04287">
    <property type="entry name" value="DUF446"/>
    <property type="match status" value="1"/>
</dbReference>
<organism evidence="2 4">
    <name type="scientific">Neptunomonas phycophila</name>
    <dbReference type="NCBI Taxonomy" id="1572645"/>
    <lineage>
        <taxon>Bacteria</taxon>
        <taxon>Pseudomonadati</taxon>
        <taxon>Pseudomonadota</taxon>
        <taxon>Gammaproteobacteria</taxon>
        <taxon>Oceanospirillales</taxon>
        <taxon>Oceanospirillaceae</taxon>
        <taxon>Neptunomonas</taxon>
    </lineage>
</organism>
<dbReference type="PANTHER" id="PTHR39586">
    <property type="entry name" value="CYTOPLASMIC PROTEIN-RELATED"/>
    <property type="match status" value="1"/>
</dbReference>
<comment type="caution">
    <text evidence="2">The sequence shown here is derived from an EMBL/GenBank/DDBJ whole genome shotgun (WGS) entry which is preliminary data.</text>
</comment>
<dbReference type="RefSeq" id="WP_075172770.1">
    <property type="nucleotide sequence ID" value="NZ_CAXHZV010000002.1"/>
</dbReference>
<dbReference type="Proteomes" id="UP001177341">
    <property type="component" value="Unassembled WGS sequence"/>
</dbReference>
<dbReference type="InterPro" id="IPR023376">
    <property type="entry name" value="YqcC-like_dom"/>
</dbReference>